<dbReference type="AlphaFoldDB" id="A0A6M0Q3G4"/>
<reference evidence="1 2" key="1">
    <citation type="submission" date="2020-02" db="EMBL/GenBank/DDBJ databases">
        <title>Bacillus aquiflavi sp. nov., isolated from yellow water of strong flavor Chinese baijiu in Yibin region of China.</title>
        <authorList>
            <person name="Xie J."/>
        </authorList>
    </citation>
    <scope>NUCLEOTIDE SEQUENCE [LARGE SCALE GENOMIC DNA]</scope>
    <source>
        <strain evidence="1 2">SA4</strain>
    </source>
</reference>
<accession>A0A6M0Q3G4</accession>
<sequence>MDRNKRFRTFIVLALVISVMINVSLLNKIGQLENNIYNISQQQQHLISSVDNQNNNVQHALNEFIKEQSWISSFTMEVNEAELDTKQAEATIQWQVKELHNDSKVVFNYAYGNSEEYKEVTAEEVQKGLFQAKVPFEVELEPQWEVVIMSSDNGSTATSMEEEAKKMDGYNEHALKYFVSVTYDDVVKSSDIYTEHLGHYGTNFYGMLQTDVHFYDDQVNINLFNHNVNKSSVLLEEVYLLKYENDKLIGEEKLSLDQKNPDEMVQFFQLNKLEQYEDMRLVLKVIYSNGETFEKEVY</sequence>
<dbReference type="Proteomes" id="UP000481043">
    <property type="component" value="Unassembled WGS sequence"/>
</dbReference>
<dbReference type="EMBL" id="JAAIWM010000001">
    <property type="protein sequence ID" value="NEY70935.1"/>
    <property type="molecule type" value="Genomic_DNA"/>
</dbReference>
<protein>
    <submittedName>
        <fullName evidence="1">Uncharacterized protein</fullName>
    </submittedName>
</protein>
<name>A0A6M0Q3G4_9BACI</name>
<comment type="caution">
    <text evidence="1">The sequence shown here is derived from an EMBL/GenBank/DDBJ whole genome shotgun (WGS) entry which is preliminary data.</text>
</comment>
<gene>
    <name evidence="1" type="ORF">G4D63_04180</name>
</gene>
<organism evidence="1 2">
    <name type="scientific">Bacillus mesophilus</name>
    <dbReference type="NCBI Taxonomy" id="1808955"/>
    <lineage>
        <taxon>Bacteria</taxon>
        <taxon>Bacillati</taxon>
        <taxon>Bacillota</taxon>
        <taxon>Bacilli</taxon>
        <taxon>Bacillales</taxon>
        <taxon>Bacillaceae</taxon>
        <taxon>Bacillus</taxon>
    </lineage>
</organism>
<evidence type="ECO:0000313" key="2">
    <source>
        <dbReference type="Proteomes" id="UP000481043"/>
    </source>
</evidence>
<evidence type="ECO:0000313" key="1">
    <source>
        <dbReference type="EMBL" id="NEY70935.1"/>
    </source>
</evidence>
<dbReference type="RefSeq" id="WP_163177977.1">
    <property type="nucleotide sequence ID" value="NZ_JAAIWM010000001.1"/>
</dbReference>
<keyword evidence="2" id="KW-1185">Reference proteome</keyword>
<proteinExistence type="predicted"/>